<dbReference type="GO" id="GO:0055085">
    <property type="term" value="P:transmembrane transport"/>
    <property type="evidence" value="ECO:0007669"/>
    <property type="project" value="InterPro"/>
</dbReference>
<feature type="domain" description="ABC transmembrane type-1" evidence="8">
    <location>
        <begin position="72"/>
        <end position="281"/>
    </location>
</feature>
<evidence type="ECO:0000259" key="8">
    <source>
        <dbReference type="PROSITE" id="PS50928"/>
    </source>
</evidence>
<evidence type="ECO:0000256" key="6">
    <source>
        <dbReference type="ARBA" id="ARBA00023136"/>
    </source>
</evidence>
<comment type="caution">
    <text evidence="9">The sequence shown here is derived from an EMBL/GenBank/DDBJ whole genome shotgun (WGS) entry which is preliminary data.</text>
</comment>
<evidence type="ECO:0000313" key="9">
    <source>
        <dbReference type="EMBL" id="HJC23710.1"/>
    </source>
</evidence>
<keyword evidence="2 7" id="KW-0813">Transport</keyword>
<dbReference type="AlphaFoldDB" id="A0A9D2NGW1"/>
<comment type="similarity">
    <text evidence="7">Belongs to the binding-protein-dependent transport system permease family.</text>
</comment>
<evidence type="ECO:0000256" key="2">
    <source>
        <dbReference type="ARBA" id="ARBA00022448"/>
    </source>
</evidence>
<evidence type="ECO:0000256" key="1">
    <source>
        <dbReference type="ARBA" id="ARBA00004651"/>
    </source>
</evidence>
<dbReference type="SUPFAM" id="SSF161098">
    <property type="entry name" value="MetI-like"/>
    <property type="match status" value="1"/>
</dbReference>
<dbReference type="PANTHER" id="PTHR43744">
    <property type="entry name" value="ABC TRANSPORTER PERMEASE PROTEIN MG189-RELATED-RELATED"/>
    <property type="match status" value="1"/>
</dbReference>
<accession>A0A9D2NGW1</accession>
<dbReference type="CDD" id="cd06261">
    <property type="entry name" value="TM_PBP2"/>
    <property type="match status" value="1"/>
</dbReference>
<dbReference type="EMBL" id="DWWS01000028">
    <property type="protein sequence ID" value="HJC23710.1"/>
    <property type="molecule type" value="Genomic_DNA"/>
</dbReference>
<dbReference type="PROSITE" id="PS50928">
    <property type="entry name" value="ABC_TM1"/>
    <property type="match status" value="1"/>
</dbReference>
<feature type="transmembrane region" description="Helical" evidence="7">
    <location>
        <begin position="139"/>
        <end position="156"/>
    </location>
</feature>
<keyword evidence="5 7" id="KW-1133">Transmembrane helix</keyword>
<feature type="transmembrane region" description="Helical" evidence="7">
    <location>
        <begin position="107"/>
        <end position="127"/>
    </location>
</feature>
<keyword evidence="3" id="KW-1003">Cell membrane</keyword>
<name>A0A9D2NGW1_9FIRM</name>
<evidence type="ECO:0000256" key="5">
    <source>
        <dbReference type="ARBA" id="ARBA00022989"/>
    </source>
</evidence>
<keyword evidence="4 7" id="KW-0812">Transmembrane</keyword>
<proteinExistence type="inferred from homology"/>
<dbReference type="Pfam" id="PF00528">
    <property type="entry name" value="BPD_transp_1"/>
    <property type="match status" value="1"/>
</dbReference>
<organism evidence="9 10">
    <name type="scientific">Candidatus Eisenbergiella merdavium</name>
    <dbReference type="NCBI Taxonomy" id="2838551"/>
    <lineage>
        <taxon>Bacteria</taxon>
        <taxon>Bacillati</taxon>
        <taxon>Bacillota</taxon>
        <taxon>Clostridia</taxon>
        <taxon>Lachnospirales</taxon>
        <taxon>Lachnospiraceae</taxon>
        <taxon>Eisenbergiella</taxon>
    </lineage>
</organism>
<evidence type="ECO:0000256" key="7">
    <source>
        <dbReference type="RuleBase" id="RU363032"/>
    </source>
</evidence>
<evidence type="ECO:0000256" key="4">
    <source>
        <dbReference type="ARBA" id="ARBA00022692"/>
    </source>
</evidence>
<feature type="transmembrane region" description="Helical" evidence="7">
    <location>
        <begin position="260"/>
        <end position="281"/>
    </location>
</feature>
<evidence type="ECO:0000256" key="3">
    <source>
        <dbReference type="ARBA" id="ARBA00022475"/>
    </source>
</evidence>
<gene>
    <name evidence="9" type="ORF">H9761_08410</name>
</gene>
<keyword evidence="6 7" id="KW-0472">Membrane</keyword>
<reference evidence="9" key="1">
    <citation type="journal article" date="2021" name="PeerJ">
        <title>Extensive microbial diversity within the chicken gut microbiome revealed by metagenomics and culture.</title>
        <authorList>
            <person name="Gilroy R."/>
            <person name="Ravi A."/>
            <person name="Getino M."/>
            <person name="Pursley I."/>
            <person name="Horton D.L."/>
            <person name="Alikhan N.F."/>
            <person name="Baker D."/>
            <person name="Gharbi K."/>
            <person name="Hall N."/>
            <person name="Watson M."/>
            <person name="Adriaenssens E.M."/>
            <person name="Foster-Nyarko E."/>
            <person name="Jarju S."/>
            <person name="Secka A."/>
            <person name="Antonio M."/>
            <person name="Oren A."/>
            <person name="Chaudhuri R.R."/>
            <person name="La Ragione R."/>
            <person name="Hildebrand F."/>
            <person name="Pallen M.J."/>
        </authorList>
    </citation>
    <scope>NUCLEOTIDE SEQUENCE</scope>
    <source>
        <strain evidence="9">USAMLcec2-132</strain>
    </source>
</reference>
<evidence type="ECO:0000313" key="10">
    <source>
        <dbReference type="Proteomes" id="UP000823891"/>
    </source>
</evidence>
<comment type="subcellular location">
    <subcellularLocation>
        <location evidence="1 7">Cell membrane</location>
        <topology evidence="1 7">Multi-pass membrane protein</topology>
    </subcellularLocation>
</comment>
<dbReference type="PANTHER" id="PTHR43744:SF9">
    <property type="entry name" value="POLYGALACTURONAN_RHAMNOGALACTURONAN TRANSPORT SYSTEM PERMEASE PROTEIN YTCP"/>
    <property type="match status" value="1"/>
</dbReference>
<protein>
    <submittedName>
        <fullName evidence="9">Carbohydrate ABC transporter permease</fullName>
    </submittedName>
</protein>
<feature type="transmembrane region" description="Helical" evidence="7">
    <location>
        <begin position="72"/>
        <end position="95"/>
    </location>
</feature>
<dbReference type="InterPro" id="IPR000515">
    <property type="entry name" value="MetI-like"/>
</dbReference>
<feature type="transmembrane region" description="Helical" evidence="7">
    <location>
        <begin position="12"/>
        <end position="32"/>
    </location>
</feature>
<feature type="transmembrane region" description="Helical" evidence="7">
    <location>
        <begin position="191"/>
        <end position="208"/>
    </location>
</feature>
<dbReference type="InterPro" id="IPR035906">
    <property type="entry name" value="MetI-like_sf"/>
</dbReference>
<dbReference type="Proteomes" id="UP000823891">
    <property type="component" value="Unassembled WGS sequence"/>
</dbReference>
<dbReference type="Gene3D" id="1.10.3720.10">
    <property type="entry name" value="MetI-like"/>
    <property type="match status" value="1"/>
</dbReference>
<dbReference type="GO" id="GO:0005886">
    <property type="term" value="C:plasma membrane"/>
    <property type="evidence" value="ECO:0007669"/>
    <property type="project" value="UniProtKB-SubCell"/>
</dbReference>
<sequence>MITDKKGIHAAIHAVMCFLSLVCIVPFILLVICSFTEENALINHGYSFFPESLSLAAYRYLLSAGEKILRSYGVSILVTAVGTCCNVAMTVLLAYPLSRRRLRGRTAVSFYLFFTMLFHGGLVPSYMMWTQTFHIKDTLAALIVPNLMLNPFYVIIMRTSFSTGIPEEILEAARIDGAGEFRVLKKIVLPLSRPMISTIGLLAGLAYWNDWQNGLYYLVRRTDLYGIQNLLNRMISNAEFLNTQTNVAELQAAGAAVPSVGIRMAVAVVALVPILAVYPFFQRSFVKGIMIGGVKG</sequence>
<reference evidence="9" key="2">
    <citation type="submission" date="2021-04" db="EMBL/GenBank/DDBJ databases">
        <authorList>
            <person name="Gilroy R."/>
        </authorList>
    </citation>
    <scope>NUCLEOTIDE SEQUENCE</scope>
    <source>
        <strain evidence="9">USAMLcec2-132</strain>
    </source>
</reference>